<proteinExistence type="predicted"/>
<evidence type="ECO:0000313" key="2">
    <source>
        <dbReference type="Proteomes" id="UP001596023"/>
    </source>
</evidence>
<keyword evidence="2" id="KW-1185">Reference proteome</keyword>
<protein>
    <submittedName>
        <fullName evidence="1">DUF3164 family protein</fullName>
    </submittedName>
</protein>
<dbReference type="Pfam" id="PF11363">
    <property type="entry name" value="DUF3164"/>
    <property type="match status" value="1"/>
</dbReference>
<gene>
    <name evidence="1" type="ORF">ACFO6W_07815</name>
</gene>
<accession>A0ABV9KVG7</accession>
<dbReference type="Proteomes" id="UP001596023">
    <property type="component" value="Unassembled WGS sequence"/>
</dbReference>
<dbReference type="EMBL" id="JBHSGN010000059">
    <property type="protein sequence ID" value="MFC4673596.1"/>
    <property type="molecule type" value="Genomic_DNA"/>
</dbReference>
<comment type="caution">
    <text evidence="1">The sequence shown here is derived from an EMBL/GenBank/DDBJ whole genome shotgun (WGS) entry which is preliminary data.</text>
</comment>
<organism evidence="1 2">
    <name type="scientific">Dysgonomonas termitidis</name>
    <dbReference type="NCBI Taxonomy" id="1516126"/>
    <lineage>
        <taxon>Bacteria</taxon>
        <taxon>Pseudomonadati</taxon>
        <taxon>Bacteroidota</taxon>
        <taxon>Bacteroidia</taxon>
        <taxon>Bacteroidales</taxon>
        <taxon>Dysgonomonadaceae</taxon>
        <taxon>Dysgonomonas</taxon>
    </lineage>
</organism>
<dbReference type="InterPro" id="IPR021505">
    <property type="entry name" value="Phage_B3_Orf6"/>
</dbReference>
<reference evidence="2" key="1">
    <citation type="journal article" date="2019" name="Int. J. Syst. Evol. Microbiol.">
        <title>The Global Catalogue of Microorganisms (GCM) 10K type strain sequencing project: providing services to taxonomists for standard genome sequencing and annotation.</title>
        <authorList>
            <consortium name="The Broad Institute Genomics Platform"/>
            <consortium name="The Broad Institute Genome Sequencing Center for Infectious Disease"/>
            <person name="Wu L."/>
            <person name="Ma J."/>
        </authorList>
    </citation>
    <scope>NUCLEOTIDE SEQUENCE [LARGE SCALE GENOMIC DNA]</scope>
    <source>
        <strain evidence="2">CCUG 66188</strain>
    </source>
</reference>
<name>A0ABV9KVG7_9BACT</name>
<dbReference type="RefSeq" id="WP_379995031.1">
    <property type="nucleotide sequence ID" value="NZ_JBHSGN010000059.1"/>
</dbReference>
<sequence length="218" mass="25655">MSEKLIDVSMLTQEQKDALLHELQSDRNTRMQKRREAYETLKADFVKSISARILTMSDDVKALFDFVVKECGVFYEVMKEYAQLRNEGQLNYKVEHDNFKIEVKSNKVKGFDERANVAASRLIEFLQGWIDGSDRGTDDPMYQLAMTLLERNRYGDFDYKSISKLYDMEQKFNNAEYSDIMQLFKESNTIEGTATNFYFSQKDTLGVWRKIEINFNRL</sequence>
<evidence type="ECO:0000313" key="1">
    <source>
        <dbReference type="EMBL" id="MFC4673596.1"/>
    </source>
</evidence>